<organism evidence="3 4">
    <name type="scientific">Thermosulfurimonas dismutans</name>
    <dbReference type="NCBI Taxonomy" id="999894"/>
    <lineage>
        <taxon>Bacteria</taxon>
        <taxon>Pseudomonadati</taxon>
        <taxon>Thermodesulfobacteriota</taxon>
        <taxon>Thermodesulfobacteria</taxon>
        <taxon>Thermodesulfobacteriales</taxon>
        <taxon>Thermodesulfobacteriaceae</taxon>
        <taxon>Thermosulfurimonas</taxon>
    </lineage>
</organism>
<dbReference type="RefSeq" id="WP_068670872.1">
    <property type="nucleotide sequence ID" value="NZ_LWLG01000011.1"/>
</dbReference>
<dbReference type="CDD" id="cd01990">
    <property type="entry name" value="LarE-like"/>
    <property type="match status" value="1"/>
</dbReference>
<feature type="domain" description="Asparagine synthetase" evidence="2">
    <location>
        <begin position="5"/>
        <end position="78"/>
    </location>
</feature>
<name>A0A179D4N6_9BACT</name>
<keyword evidence="4" id="KW-1185">Reference proteome</keyword>
<evidence type="ECO:0000256" key="1">
    <source>
        <dbReference type="PIRSR" id="PIRSR006661-1"/>
    </source>
</evidence>
<dbReference type="GO" id="GO:0006529">
    <property type="term" value="P:asparagine biosynthetic process"/>
    <property type="evidence" value="ECO:0007669"/>
    <property type="project" value="InterPro"/>
</dbReference>
<dbReference type="InterPro" id="IPR005232">
    <property type="entry name" value="LarE"/>
</dbReference>
<evidence type="ECO:0000259" key="2">
    <source>
        <dbReference type="Pfam" id="PF00733"/>
    </source>
</evidence>
<dbReference type="Gene3D" id="3.40.50.620">
    <property type="entry name" value="HUPs"/>
    <property type="match status" value="1"/>
</dbReference>
<dbReference type="GO" id="GO:0004066">
    <property type="term" value="F:asparagine synthase (glutamine-hydrolyzing) activity"/>
    <property type="evidence" value="ECO:0007669"/>
    <property type="project" value="InterPro"/>
</dbReference>
<dbReference type="SUPFAM" id="SSF52402">
    <property type="entry name" value="Adenine nucleotide alpha hydrolases-like"/>
    <property type="match status" value="1"/>
</dbReference>
<dbReference type="PATRIC" id="fig|999894.6.peg.1475"/>
<dbReference type="STRING" id="999894.TDIS_1476"/>
<dbReference type="NCBIfam" id="TIGR00268">
    <property type="entry name" value="ATP-dependent sacrificial sulfur transferase LarE"/>
    <property type="match status" value="1"/>
</dbReference>
<protein>
    <submittedName>
        <fullName evidence="3">ATP-utilizing enzyme of the PP-loop superfamily</fullName>
    </submittedName>
</protein>
<dbReference type="GO" id="GO:0016783">
    <property type="term" value="F:sulfurtransferase activity"/>
    <property type="evidence" value="ECO:0007669"/>
    <property type="project" value="InterPro"/>
</dbReference>
<accession>A0A179D4N6</accession>
<evidence type="ECO:0000313" key="3">
    <source>
        <dbReference type="EMBL" id="OAQ20432.1"/>
    </source>
</evidence>
<evidence type="ECO:0000313" key="4">
    <source>
        <dbReference type="Proteomes" id="UP000078390"/>
    </source>
</evidence>
<dbReference type="PANTHER" id="PTHR43169">
    <property type="entry name" value="EXSB FAMILY PROTEIN"/>
    <property type="match status" value="1"/>
</dbReference>
<feature type="active site" description="Nucleophile and sulfur donor" evidence="1">
    <location>
        <position position="172"/>
    </location>
</feature>
<dbReference type="PIRSF" id="PIRSF006661">
    <property type="entry name" value="PP-lp_UCP006661"/>
    <property type="match status" value="1"/>
</dbReference>
<dbReference type="InterPro" id="IPR001962">
    <property type="entry name" value="Asn_synthase"/>
</dbReference>
<dbReference type="InterPro" id="IPR052188">
    <property type="entry name" value="Ni-pincer_cofactor_biosynth"/>
</dbReference>
<dbReference type="Pfam" id="PF00733">
    <property type="entry name" value="Asn_synthase"/>
    <property type="match status" value="1"/>
</dbReference>
<dbReference type="Proteomes" id="UP000078390">
    <property type="component" value="Unassembled WGS sequence"/>
</dbReference>
<dbReference type="AlphaFoldDB" id="A0A179D4N6"/>
<proteinExistence type="predicted"/>
<dbReference type="EMBL" id="LWLG01000011">
    <property type="protein sequence ID" value="OAQ20432.1"/>
    <property type="molecule type" value="Genomic_DNA"/>
</dbReference>
<dbReference type="PANTHER" id="PTHR43169:SF2">
    <property type="entry name" value="NAD_GMP SYNTHASE DOMAIN-CONTAINING PROTEIN"/>
    <property type="match status" value="1"/>
</dbReference>
<sequence length="258" mass="28834">MIPESLKKVFEGHRRVAVALSGGVDSAVLLALAIRTLGRDSVLAITATGPIFPPEESELARRTAGHLGVEHYEVKFEPLSLPAFRENPPDRCYHCKKALFEKFYEVARAWGAEAVWDGTQLDDLFEDRPGLRALKELGVESPLLAGGLNKTEVRKLARKLGLPQAEKTSSPCLATRFPPGEPVTEEALKMVYEAERKLKDLLKVQPLRVRYLRGEARVEVPEGALERAFYNREIWVKSLKLLGFKKVSLDLEGYGRKS</sequence>
<gene>
    <name evidence="3" type="ORF">TDIS_1476</name>
</gene>
<comment type="caution">
    <text evidence="3">The sequence shown here is derived from an EMBL/GenBank/DDBJ whole genome shotgun (WGS) entry which is preliminary data.</text>
</comment>
<reference evidence="3 4" key="1">
    <citation type="submission" date="2016-04" db="EMBL/GenBank/DDBJ databases">
        <title>Genome analysis of Thermosulfurimonas dismutans, the first thermophilic sulfur-disproportionating bacterium of the phylum Thermodesulfobacteria.</title>
        <authorList>
            <person name="Mardanov A.V."/>
            <person name="Beletsky A.V."/>
            <person name="Kadnikov V.V."/>
            <person name="Slobodkin A.I."/>
            <person name="Ravin N.V."/>
        </authorList>
    </citation>
    <scope>NUCLEOTIDE SEQUENCE [LARGE SCALE GENOMIC DNA]</scope>
    <source>
        <strain evidence="3 4">S95</strain>
    </source>
</reference>
<dbReference type="InterPro" id="IPR014729">
    <property type="entry name" value="Rossmann-like_a/b/a_fold"/>
</dbReference>